<protein>
    <submittedName>
        <fullName evidence="1">Uncharacterized protein</fullName>
    </submittedName>
</protein>
<sequence>MSWNSLFWMVSSSTAKIWLLALPLLWRLKSPSNPLIPAAERFLLGLTRKAMPWELRLG</sequence>
<organism evidence="1">
    <name type="scientific">Arundo donax</name>
    <name type="common">Giant reed</name>
    <name type="synonym">Donax arundinaceus</name>
    <dbReference type="NCBI Taxonomy" id="35708"/>
    <lineage>
        <taxon>Eukaryota</taxon>
        <taxon>Viridiplantae</taxon>
        <taxon>Streptophyta</taxon>
        <taxon>Embryophyta</taxon>
        <taxon>Tracheophyta</taxon>
        <taxon>Spermatophyta</taxon>
        <taxon>Magnoliopsida</taxon>
        <taxon>Liliopsida</taxon>
        <taxon>Poales</taxon>
        <taxon>Poaceae</taxon>
        <taxon>PACMAD clade</taxon>
        <taxon>Arundinoideae</taxon>
        <taxon>Arundineae</taxon>
        <taxon>Arundo</taxon>
    </lineage>
</organism>
<reference evidence="1" key="2">
    <citation type="journal article" date="2015" name="Data Brief">
        <title>Shoot transcriptome of the giant reed, Arundo donax.</title>
        <authorList>
            <person name="Barrero R.A."/>
            <person name="Guerrero F.D."/>
            <person name="Moolhuijzen P."/>
            <person name="Goolsby J.A."/>
            <person name="Tidwell J."/>
            <person name="Bellgard S.E."/>
            <person name="Bellgard M.I."/>
        </authorList>
    </citation>
    <scope>NUCLEOTIDE SEQUENCE</scope>
    <source>
        <tissue evidence="1">Shoot tissue taken approximately 20 cm above the soil surface</tissue>
    </source>
</reference>
<evidence type="ECO:0000313" key="1">
    <source>
        <dbReference type="EMBL" id="JAD47299.1"/>
    </source>
</evidence>
<dbReference type="AlphaFoldDB" id="A0A0A9A6H1"/>
<name>A0A0A9A6H1_ARUDO</name>
<dbReference type="EMBL" id="GBRH01250596">
    <property type="protein sequence ID" value="JAD47299.1"/>
    <property type="molecule type" value="Transcribed_RNA"/>
</dbReference>
<accession>A0A0A9A6H1</accession>
<reference evidence="1" key="1">
    <citation type="submission" date="2014-09" db="EMBL/GenBank/DDBJ databases">
        <authorList>
            <person name="Magalhaes I.L.F."/>
            <person name="Oliveira U."/>
            <person name="Santos F.R."/>
            <person name="Vidigal T.H.D.A."/>
            <person name="Brescovit A.D."/>
            <person name="Santos A.J."/>
        </authorList>
    </citation>
    <scope>NUCLEOTIDE SEQUENCE</scope>
    <source>
        <tissue evidence="1">Shoot tissue taken approximately 20 cm above the soil surface</tissue>
    </source>
</reference>
<proteinExistence type="predicted"/>